<dbReference type="Gene3D" id="3.40.50.300">
    <property type="entry name" value="P-loop containing nucleotide triphosphate hydrolases"/>
    <property type="match status" value="1"/>
</dbReference>
<dbReference type="RefSeq" id="WP_014465165.1">
    <property type="nucleotide sequence ID" value="NC_017167.1"/>
</dbReference>
<evidence type="ECO:0000313" key="2">
    <source>
        <dbReference type="EMBL" id="AEJ44328.1"/>
    </source>
</evidence>
<dbReference type="eggNOG" id="COG1192">
    <property type="taxonomic scope" value="Bacteria"/>
</dbReference>
<dbReference type="Pfam" id="PF13614">
    <property type="entry name" value="AAA_31"/>
    <property type="match status" value="1"/>
</dbReference>
<dbReference type="PANTHER" id="PTHR13696">
    <property type="entry name" value="P-LOOP CONTAINING NUCLEOSIDE TRIPHOSPHATE HYDROLASE"/>
    <property type="match status" value="1"/>
</dbReference>
<dbReference type="SUPFAM" id="SSF52540">
    <property type="entry name" value="P-loop containing nucleoside triphosphate hydrolases"/>
    <property type="match status" value="1"/>
</dbReference>
<dbReference type="OrthoDB" id="9791162at2"/>
<feature type="domain" description="AAA" evidence="1">
    <location>
        <begin position="32"/>
        <end position="223"/>
    </location>
</feature>
<sequence>MADPLEVVLSRYEDYTSGQNGRVNIPSFRRYVITNFRGGVGKTSLTFNLGYELALRQMKVLFVDACPQMNLSEILLRDNVSVGPDLYGALISEIMPTGQTPSQVGMAARVGGTCPAFAGHDAYLLKGSTELYLFAGTLHSQLSTAASLMHSQASSVIRHILLSLSRIAEREEVAHEIDRVLFDTSPFFNGATQLSWMAADALIVPIRVDHASIVGLSLVFRMLNDPSMDLIKYMRMSGIENLPKIHSIVVTHANWSRRKRFEPDAATRHFLNAALQLAMQYPSLFGTGRPEDHVFLLDDFLSAGKISGERSIPICELQPGQQFSIRGQKLNVNESVERYKNQLKFLAATL</sequence>
<dbReference type="HOGENOM" id="CLU_796403_0_0_9"/>
<name>F8IGP8_ALIAT</name>
<dbReference type="STRING" id="1048834.TC41_2429"/>
<evidence type="ECO:0000313" key="3">
    <source>
        <dbReference type="Proteomes" id="UP000000292"/>
    </source>
</evidence>
<dbReference type="InterPro" id="IPR050678">
    <property type="entry name" value="DNA_Partitioning_ATPase"/>
</dbReference>
<dbReference type="CDD" id="cd02042">
    <property type="entry name" value="ParAB_family"/>
    <property type="match status" value="1"/>
</dbReference>
<reference evidence="2 3" key="1">
    <citation type="journal article" date="2011" name="J. Bacteriol.">
        <title>Complete Genome Sequence of Alicyclobacillus acidocaldarius Strain Tc-4-1.</title>
        <authorList>
            <person name="Chen Y."/>
            <person name="He Y."/>
            <person name="Zhang B."/>
            <person name="Yang J."/>
            <person name="Li W."/>
            <person name="Dong Z."/>
            <person name="Hu S."/>
        </authorList>
    </citation>
    <scope>NUCLEOTIDE SEQUENCE [LARGE SCALE GENOMIC DNA]</scope>
    <source>
        <strain evidence="2 3">Tc-4-1</strain>
    </source>
</reference>
<accession>F8IGP8</accession>
<evidence type="ECO:0000259" key="1">
    <source>
        <dbReference type="Pfam" id="PF13614"/>
    </source>
</evidence>
<gene>
    <name evidence="2" type="ordered locus">TC41_2429</name>
</gene>
<dbReference type="Proteomes" id="UP000000292">
    <property type="component" value="Chromosome"/>
</dbReference>
<dbReference type="AlphaFoldDB" id="F8IGP8"/>
<dbReference type="InterPro" id="IPR025669">
    <property type="entry name" value="AAA_dom"/>
</dbReference>
<dbReference type="PANTHER" id="PTHR13696:SF99">
    <property type="entry name" value="COBYRINIC ACID AC-DIAMIDE SYNTHASE"/>
    <property type="match status" value="1"/>
</dbReference>
<dbReference type="KEGG" id="aad:TC41_2429"/>
<protein>
    <recommendedName>
        <fullName evidence="1">AAA domain-containing protein</fullName>
    </recommendedName>
</protein>
<dbReference type="InterPro" id="IPR027417">
    <property type="entry name" value="P-loop_NTPase"/>
</dbReference>
<organism evidence="2 3">
    <name type="scientific">Alicyclobacillus acidocaldarius (strain Tc-4-1)</name>
    <name type="common">Bacillus acidocaldarius</name>
    <dbReference type="NCBI Taxonomy" id="1048834"/>
    <lineage>
        <taxon>Bacteria</taxon>
        <taxon>Bacillati</taxon>
        <taxon>Bacillota</taxon>
        <taxon>Bacilli</taxon>
        <taxon>Bacillales</taxon>
        <taxon>Alicyclobacillaceae</taxon>
        <taxon>Alicyclobacillus</taxon>
    </lineage>
</organism>
<dbReference type="EMBL" id="CP002902">
    <property type="protein sequence ID" value="AEJ44328.1"/>
    <property type="molecule type" value="Genomic_DNA"/>
</dbReference>
<proteinExistence type="predicted"/>
<reference evidence="3" key="2">
    <citation type="submission" date="2011-06" db="EMBL/GenBank/DDBJ databases">
        <title>The complete genome sequence of Alicyclobacillus acidocaldarius sp. Tc-4-1.</title>
        <authorList>
            <person name="Chen Y."/>
            <person name="He Y."/>
            <person name="Dong Z."/>
            <person name="Hu S."/>
        </authorList>
    </citation>
    <scope>NUCLEOTIDE SEQUENCE [LARGE SCALE GENOMIC DNA]</scope>
    <source>
        <strain evidence="3">Tc-4-1</strain>
    </source>
</reference>